<evidence type="ECO:0000313" key="2">
    <source>
        <dbReference type="EMBL" id="MCI4683525.1"/>
    </source>
</evidence>
<evidence type="ECO:0000256" key="1">
    <source>
        <dbReference type="SAM" id="SignalP"/>
    </source>
</evidence>
<comment type="caution">
    <text evidence="2">The sequence shown here is derived from an EMBL/GenBank/DDBJ whole genome shotgun (WGS) entry which is preliminary data.</text>
</comment>
<feature type="chain" id="PRO_5046745352" description="NHL repeat containing protein" evidence="1">
    <location>
        <begin position="23"/>
        <end position="548"/>
    </location>
</feature>
<organism evidence="2 3">
    <name type="scientific">Candidatus Rhodoblastus alkanivorans</name>
    <dbReference type="NCBI Taxonomy" id="2954117"/>
    <lineage>
        <taxon>Bacteria</taxon>
        <taxon>Pseudomonadati</taxon>
        <taxon>Pseudomonadota</taxon>
        <taxon>Alphaproteobacteria</taxon>
        <taxon>Hyphomicrobiales</taxon>
        <taxon>Rhodoblastaceae</taxon>
        <taxon>Rhodoblastus</taxon>
    </lineage>
</organism>
<dbReference type="Proteomes" id="UP001139104">
    <property type="component" value="Unassembled WGS sequence"/>
</dbReference>
<dbReference type="SUPFAM" id="SSF101898">
    <property type="entry name" value="NHL repeat"/>
    <property type="match status" value="1"/>
</dbReference>
<dbReference type="EMBL" id="JAIVFP010000001">
    <property type="protein sequence ID" value="MCI4683525.1"/>
    <property type="molecule type" value="Genomic_DNA"/>
</dbReference>
<keyword evidence="3" id="KW-1185">Reference proteome</keyword>
<dbReference type="RefSeq" id="WP_243067473.1">
    <property type="nucleotide sequence ID" value="NZ_JAIVFK010000009.1"/>
</dbReference>
<feature type="signal peptide" evidence="1">
    <location>
        <begin position="1"/>
        <end position="22"/>
    </location>
</feature>
<proteinExistence type="predicted"/>
<protein>
    <recommendedName>
        <fullName evidence="4">NHL repeat containing protein</fullName>
    </recommendedName>
</protein>
<accession>A0ABS9Z7W1</accession>
<evidence type="ECO:0000313" key="3">
    <source>
        <dbReference type="Proteomes" id="UP001139104"/>
    </source>
</evidence>
<sequence length="548" mass="58951">MSIARITFVAALLLACGVTARADNVLTRSFSRGDAATDVGIAPGGPDVELEGPDAIYSGDNGEIYVLDQVNSRILKFDPRAPGAPPQEFLLPDGVSPTDLVVSNGKIHVWDGQVLTLEPTGPASSPTRGLTLTRSAEPVDDTINDAFSQMGSRQPGESLESLLEPTRSLTPAGRRQQTVATHGGGAVIAKFSPFDGDAAVRIDVASRRGGHELAKLDLRVTSRLGAVDLLDIDSHGRYYVFAENVPEGPGDTASDFVARYGPNATLEGVYDLPLTRDSGLARRFVTVSPDGEVYFLRTRKGSSNILGVGFRRVAKGEALPYGAAVAPSFSAFDKIGATHALVRPLTRRQVIENGIAFATVRWRVTPTAYGPDPDRRCSGFNRIRRPGYMRGKLNRDVVGIPYCWGCSGSLSKIASLIQHGELAGNVCTRDNPRRDIAGVDCSAFVSAAWGLSTHFTTLAIPSIARPVPNVWDMLPGDVFDKPGSHVMLFMRFTRDRKAEVLESSTGGCNGKVCHNIYPVGSLLARGYRPMRYRALMNADLRSIAPDRE</sequence>
<keyword evidence="1" id="KW-0732">Signal</keyword>
<dbReference type="PROSITE" id="PS51257">
    <property type="entry name" value="PROKAR_LIPOPROTEIN"/>
    <property type="match status" value="1"/>
</dbReference>
<evidence type="ECO:0008006" key="4">
    <source>
        <dbReference type="Google" id="ProtNLM"/>
    </source>
</evidence>
<name>A0ABS9Z7W1_9HYPH</name>
<reference evidence="2" key="1">
    <citation type="journal article" date="2022" name="ISME J.">
        <title>Identification of active gaseous-alkane degraders at natural gas seeps.</title>
        <authorList>
            <person name="Farhan Ul Haque M."/>
            <person name="Hernandez M."/>
            <person name="Crombie A.T."/>
            <person name="Murrell J.C."/>
        </authorList>
    </citation>
    <scope>NUCLEOTIDE SEQUENCE</scope>
    <source>
        <strain evidence="2">PC2</strain>
    </source>
</reference>
<gene>
    <name evidence="2" type="ORF">K2U94_12240</name>
</gene>